<proteinExistence type="predicted"/>
<accession>X1UAY5</accession>
<dbReference type="InterPro" id="IPR001958">
    <property type="entry name" value="Tet-R_TetA/multi-R_MdtG-like"/>
</dbReference>
<comment type="caution">
    <text evidence="8">The sequence shown here is derived from an EMBL/GenBank/DDBJ whole genome shotgun (WGS) entry which is preliminary data.</text>
</comment>
<feature type="transmembrane region" description="Helical" evidence="6">
    <location>
        <begin position="61"/>
        <end position="84"/>
    </location>
</feature>
<evidence type="ECO:0000256" key="2">
    <source>
        <dbReference type="ARBA" id="ARBA00022448"/>
    </source>
</evidence>
<dbReference type="InterPro" id="IPR036259">
    <property type="entry name" value="MFS_trans_sf"/>
</dbReference>
<evidence type="ECO:0000256" key="5">
    <source>
        <dbReference type="ARBA" id="ARBA00023136"/>
    </source>
</evidence>
<feature type="transmembrane region" description="Helical" evidence="6">
    <location>
        <begin position="119"/>
        <end position="143"/>
    </location>
</feature>
<dbReference type="GO" id="GO:0022857">
    <property type="term" value="F:transmembrane transporter activity"/>
    <property type="evidence" value="ECO:0007669"/>
    <property type="project" value="InterPro"/>
</dbReference>
<evidence type="ECO:0000256" key="3">
    <source>
        <dbReference type="ARBA" id="ARBA00022692"/>
    </source>
</evidence>
<gene>
    <name evidence="8" type="ORF">S12H4_38066</name>
</gene>
<dbReference type="PROSITE" id="PS00216">
    <property type="entry name" value="SUGAR_TRANSPORT_1"/>
    <property type="match status" value="1"/>
</dbReference>
<dbReference type="InterPro" id="IPR011701">
    <property type="entry name" value="MFS"/>
</dbReference>
<evidence type="ECO:0000256" key="4">
    <source>
        <dbReference type="ARBA" id="ARBA00022989"/>
    </source>
</evidence>
<evidence type="ECO:0000256" key="1">
    <source>
        <dbReference type="ARBA" id="ARBA00004141"/>
    </source>
</evidence>
<dbReference type="PROSITE" id="PS50850">
    <property type="entry name" value="MFS"/>
    <property type="match status" value="1"/>
</dbReference>
<dbReference type="SUPFAM" id="SSF103473">
    <property type="entry name" value="MFS general substrate transporter"/>
    <property type="match status" value="1"/>
</dbReference>
<dbReference type="PANTHER" id="PTHR23504">
    <property type="entry name" value="MAJOR FACILITATOR SUPERFAMILY DOMAIN-CONTAINING PROTEIN 10"/>
    <property type="match status" value="1"/>
</dbReference>
<feature type="transmembrane region" description="Helical" evidence="6">
    <location>
        <begin position="149"/>
        <end position="167"/>
    </location>
</feature>
<comment type="subcellular location">
    <subcellularLocation>
        <location evidence="1">Membrane</location>
        <topology evidence="1">Multi-pass membrane protein</topology>
    </subcellularLocation>
</comment>
<reference evidence="8" key="1">
    <citation type="journal article" date="2014" name="Front. Microbiol.">
        <title>High frequency of phylogenetically diverse reductive dehalogenase-homologous genes in deep subseafloor sedimentary metagenomes.</title>
        <authorList>
            <person name="Kawai M."/>
            <person name="Futagami T."/>
            <person name="Toyoda A."/>
            <person name="Takaki Y."/>
            <person name="Nishi S."/>
            <person name="Hori S."/>
            <person name="Arai W."/>
            <person name="Tsubouchi T."/>
            <person name="Morono Y."/>
            <person name="Uchiyama I."/>
            <person name="Ito T."/>
            <person name="Fujiyama A."/>
            <person name="Inagaki F."/>
            <person name="Takami H."/>
        </authorList>
    </citation>
    <scope>NUCLEOTIDE SEQUENCE</scope>
    <source>
        <strain evidence="8">Expedition CK06-06</strain>
    </source>
</reference>
<dbReference type="InterPro" id="IPR020846">
    <property type="entry name" value="MFS_dom"/>
</dbReference>
<feature type="domain" description="Major facilitator superfamily (MFS) profile" evidence="7">
    <location>
        <begin position="1"/>
        <end position="177"/>
    </location>
</feature>
<evidence type="ECO:0000313" key="8">
    <source>
        <dbReference type="EMBL" id="GAI89484.1"/>
    </source>
</evidence>
<dbReference type="GO" id="GO:0016020">
    <property type="term" value="C:membrane"/>
    <property type="evidence" value="ECO:0007669"/>
    <property type="project" value="UniProtKB-SubCell"/>
</dbReference>
<dbReference type="AlphaFoldDB" id="X1UAY5"/>
<feature type="transmembrane region" description="Helical" evidence="6">
    <location>
        <begin position="16"/>
        <end position="40"/>
    </location>
</feature>
<evidence type="ECO:0000259" key="7">
    <source>
        <dbReference type="PROSITE" id="PS50850"/>
    </source>
</evidence>
<evidence type="ECO:0000256" key="6">
    <source>
        <dbReference type="SAM" id="Phobius"/>
    </source>
</evidence>
<name>X1UAY5_9ZZZZ</name>
<feature type="non-terminal residue" evidence="8">
    <location>
        <position position="177"/>
    </location>
</feature>
<keyword evidence="5 6" id="KW-0472">Membrane</keyword>
<keyword evidence="3 6" id="KW-0812">Transmembrane</keyword>
<keyword evidence="4 6" id="KW-1133">Transmembrane helix</keyword>
<dbReference type="InterPro" id="IPR005829">
    <property type="entry name" value="Sugar_transporter_CS"/>
</dbReference>
<dbReference type="PANTHER" id="PTHR23504:SF15">
    <property type="entry name" value="MAJOR FACILITATOR SUPERFAMILY (MFS) PROFILE DOMAIN-CONTAINING PROTEIN"/>
    <property type="match status" value="1"/>
</dbReference>
<dbReference type="Pfam" id="PF07690">
    <property type="entry name" value="MFS_1"/>
    <property type="match status" value="1"/>
</dbReference>
<keyword evidence="2" id="KW-0813">Transport</keyword>
<dbReference type="EMBL" id="BARW01022874">
    <property type="protein sequence ID" value="GAI89484.1"/>
    <property type="molecule type" value="Genomic_DNA"/>
</dbReference>
<organism evidence="8">
    <name type="scientific">marine sediment metagenome</name>
    <dbReference type="NCBI Taxonomy" id="412755"/>
    <lineage>
        <taxon>unclassified sequences</taxon>
        <taxon>metagenomes</taxon>
        <taxon>ecological metagenomes</taxon>
    </lineage>
</organism>
<sequence>MIQFTEVLGFSSVMPIIPFLGISLGLNAFQVGLILSIFSLCQLFASPITGKLSDKYGRKPLLLFSQTSTLIGFFLLGIAINVWILVAARLVDGFLGSNMTVAQAYISDVTNPKYRTKTFGYSSAVFGAGLIFGPVIGGILSTINYSVPMFFAAGVSLLSIILVLIFLPESLNKKRER</sequence>
<dbReference type="PRINTS" id="PR01035">
    <property type="entry name" value="TCRTETA"/>
</dbReference>
<dbReference type="Gene3D" id="1.20.1250.20">
    <property type="entry name" value="MFS general substrate transporter like domains"/>
    <property type="match status" value="1"/>
</dbReference>
<protein>
    <recommendedName>
        <fullName evidence="7">Major facilitator superfamily (MFS) profile domain-containing protein</fullName>
    </recommendedName>
</protein>